<protein>
    <submittedName>
        <fullName evidence="2">Uncharacterized protein</fullName>
    </submittedName>
</protein>
<keyword evidence="1" id="KW-1133">Transmembrane helix</keyword>
<accession>A0A365PUI6</accession>
<evidence type="ECO:0000256" key="1">
    <source>
        <dbReference type="SAM" id="Phobius"/>
    </source>
</evidence>
<dbReference type="Proteomes" id="UP000252554">
    <property type="component" value="Unassembled WGS sequence"/>
</dbReference>
<name>A0A365PUI6_9GAMM</name>
<evidence type="ECO:0000313" key="2">
    <source>
        <dbReference type="EMBL" id="RBA58172.1"/>
    </source>
</evidence>
<comment type="caution">
    <text evidence="2">The sequence shown here is derived from an EMBL/GenBank/DDBJ whole genome shotgun (WGS) entry which is preliminary data.</text>
</comment>
<proteinExistence type="predicted"/>
<evidence type="ECO:0000313" key="3">
    <source>
        <dbReference type="Proteomes" id="UP000252554"/>
    </source>
</evidence>
<gene>
    <name evidence="2" type="ORF">DQ403_11750</name>
</gene>
<keyword evidence="1" id="KW-0812">Transmembrane</keyword>
<dbReference type="EMBL" id="QNTV01000007">
    <property type="protein sequence ID" value="RBA58172.1"/>
    <property type="molecule type" value="Genomic_DNA"/>
</dbReference>
<dbReference type="AlphaFoldDB" id="A0A365PUI6"/>
<feature type="transmembrane region" description="Helical" evidence="1">
    <location>
        <begin position="98"/>
        <end position="120"/>
    </location>
</feature>
<keyword evidence="1" id="KW-0472">Membrane</keyword>
<sequence>MTSEALCLHMVPCLFDGQDFAPDGRVTFSLRVQRESNQRESTPRIRPRLRRGSLAPSTLRGHAAKGHPWPIAALAASMPLNPLRINSARPPEGPRSAALAYLLIRAFGVGIGFLIFNCSWYQASKGIASKATLTPALRIKP</sequence>
<organism evidence="2 3">
    <name type="scientific">Stutzerimonas zhaodongensis</name>
    <dbReference type="NCBI Taxonomy" id="1176257"/>
    <lineage>
        <taxon>Bacteria</taxon>
        <taxon>Pseudomonadati</taxon>
        <taxon>Pseudomonadota</taxon>
        <taxon>Gammaproteobacteria</taxon>
        <taxon>Pseudomonadales</taxon>
        <taxon>Pseudomonadaceae</taxon>
        <taxon>Stutzerimonas</taxon>
    </lineage>
</organism>
<reference evidence="2 3" key="1">
    <citation type="submission" date="2018-06" db="EMBL/GenBank/DDBJ databases">
        <title>Whole genome sequencing of four bacterial strains from South Shetland trench revealing bio-synthetic gene clusters.</title>
        <authorList>
            <person name="Abdel-Mageed W.M."/>
            <person name="Lehri B."/>
            <person name="Jarmusch S.A."/>
            <person name="Miranda K."/>
            <person name="Goodfellow M."/>
            <person name="Jaspars M."/>
            <person name="Karlyshev A.V."/>
        </authorList>
    </citation>
    <scope>NUCLEOTIDE SEQUENCE [LARGE SCALE GENOMIC DNA]</scope>
    <source>
        <strain evidence="2 3">SST2</strain>
    </source>
</reference>